<protein>
    <submittedName>
        <fullName evidence="1">Uncharacterized protein</fullName>
    </submittedName>
</protein>
<sequence>MGAQVEPIDLVELLKTGRSGPIELGKSGRQVVRDLIDPDDLRADNHYVHHDVDSPWCIYGENCEFFFSPDFLLRHIKIIPHLPTFGLGGLMMTWNGGLDLRIGRHPATFAGSEPIEIHTLPRALRFFHEAGLTGPMGGGQERDISVRLLNGSREVELRYELQTLPVSGERNVVFEIDYFLAAVWIVDNNIPG</sequence>
<dbReference type="OrthoDB" id="8068259at2"/>
<dbReference type="Proteomes" id="UP000240653">
    <property type="component" value="Unassembled WGS sequence"/>
</dbReference>
<dbReference type="AlphaFoldDB" id="A0A2P7SHT9"/>
<evidence type="ECO:0000313" key="2">
    <source>
        <dbReference type="Proteomes" id="UP000240653"/>
    </source>
</evidence>
<keyword evidence="2" id="KW-1185">Reference proteome</keyword>
<organism evidence="1 2">
    <name type="scientific">Pseudaminobacter soli</name>
    <name type="common">ex Li et al. 2025</name>
    <dbReference type="NCBI Taxonomy" id="1295366"/>
    <lineage>
        <taxon>Bacteria</taxon>
        <taxon>Pseudomonadati</taxon>
        <taxon>Pseudomonadota</taxon>
        <taxon>Alphaproteobacteria</taxon>
        <taxon>Hyphomicrobiales</taxon>
        <taxon>Phyllobacteriaceae</taxon>
        <taxon>Pseudaminobacter</taxon>
    </lineage>
</organism>
<dbReference type="RefSeq" id="WP_106723232.1">
    <property type="nucleotide sequence ID" value="NZ_PXYL01000003.1"/>
</dbReference>
<reference evidence="1 2" key="1">
    <citation type="submission" date="2018-03" db="EMBL/GenBank/DDBJ databases">
        <title>The draft genome of Mesorhizobium soli JCM 19897.</title>
        <authorList>
            <person name="Li L."/>
            <person name="Liu L."/>
            <person name="Liang L."/>
            <person name="Wang T."/>
            <person name="Zhang X."/>
        </authorList>
    </citation>
    <scope>NUCLEOTIDE SEQUENCE [LARGE SCALE GENOMIC DNA]</scope>
    <source>
        <strain evidence="1 2">JCM 19897</strain>
    </source>
</reference>
<comment type="caution">
    <text evidence="1">The sequence shown here is derived from an EMBL/GenBank/DDBJ whole genome shotgun (WGS) entry which is preliminary data.</text>
</comment>
<proteinExistence type="predicted"/>
<accession>A0A2P7SHT9</accession>
<evidence type="ECO:0000313" key="1">
    <source>
        <dbReference type="EMBL" id="PSJ62054.1"/>
    </source>
</evidence>
<gene>
    <name evidence="1" type="ORF">C7I85_06900</name>
</gene>
<dbReference type="EMBL" id="PXYL01000003">
    <property type="protein sequence ID" value="PSJ62054.1"/>
    <property type="molecule type" value="Genomic_DNA"/>
</dbReference>
<name>A0A2P7SHT9_9HYPH</name>